<dbReference type="Proteomes" id="UP000002729">
    <property type="component" value="Unassembled WGS sequence"/>
</dbReference>
<organism evidence="2">
    <name type="scientific">Aureococcus anophagefferens</name>
    <name type="common">Harmful bloom alga</name>
    <dbReference type="NCBI Taxonomy" id="44056"/>
    <lineage>
        <taxon>Eukaryota</taxon>
        <taxon>Sar</taxon>
        <taxon>Stramenopiles</taxon>
        <taxon>Ochrophyta</taxon>
        <taxon>Pelagophyceae</taxon>
        <taxon>Pelagomonadales</taxon>
        <taxon>Pelagomonadaceae</taxon>
        <taxon>Aureococcus</taxon>
    </lineage>
</organism>
<gene>
    <name evidence="1" type="ORF">AURANDRAFT_68073</name>
</gene>
<evidence type="ECO:0000313" key="2">
    <source>
        <dbReference type="Proteomes" id="UP000002729"/>
    </source>
</evidence>
<dbReference type="EMBL" id="GL833174">
    <property type="protein sequence ID" value="EGB03370.1"/>
    <property type="molecule type" value="Genomic_DNA"/>
</dbReference>
<dbReference type="GeneID" id="20226588"/>
<sequence>MFRATVEETESTSPLEVGVGGLEKSLHVEREAAEVERAMVRALPARVALEAFLAAAAGFTDDPPARDAFAVVLRSLTGEIFGGDLPRDVRKFSPGLQMDYIGRAVNQLVRENYLQLVVFPDFEAAVAALSQAVQRRAADTGSEFSICDESRAPDLVEGDFRVNDKELNAPVTVAMLDARLDARDATNKRDFETMLSDNNTVYADINGKWREVNVLCHRGGMICVAWTGGESQQRHSMDLPRGKVRTLEEHNDLKGRFIIRQFPMLMRFFGTIGEVEQHQYIRMLASGVKSVAGDAYTLDVKAAAVERAISSIGMSEEMISAMFADGPQAPQQAVVGHVTAKLAEAIRARAGQEGILCQPSSADDARIHRRGRGPAAYGADHEENKSMHDPTLTMVERYLTLRLACSGPREEKLRALRRRKSGSAALKNYPMSCEAKDCRAILSVLSARISIGACQILTGFQISHFYNFLEKGCNRGN</sequence>
<dbReference type="InParanoid" id="F0YNE4"/>
<protein>
    <submittedName>
        <fullName evidence="1">Uncharacterized protein</fullName>
    </submittedName>
</protein>
<evidence type="ECO:0000313" key="1">
    <source>
        <dbReference type="EMBL" id="EGB03370.1"/>
    </source>
</evidence>
<name>F0YNE4_AURAN</name>
<accession>F0YNE4</accession>
<dbReference type="AlphaFoldDB" id="F0YNE4"/>
<dbReference type="KEGG" id="aaf:AURANDRAFT_68073"/>
<reference evidence="1 2" key="1">
    <citation type="journal article" date="2011" name="Proc. Natl. Acad. Sci. U.S.A.">
        <title>Niche of harmful alga Aureococcus anophagefferens revealed through ecogenomics.</title>
        <authorList>
            <person name="Gobler C.J."/>
            <person name="Berry D.L."/>
            <person name="Dyhrman S.T."/>
            <person name="Wilhelm S.W."/>
            <person name="Salamov A."/>
            <person name="Lobanov A.V."/>
            <person name="Zhang Y."/>
            <person name="Collier J.L."/>
            <person name="Wurch L.L."/>
            <person name="Kustka A.B."/>
            <person name="Dill B.D."/>
            <person name="Shah M."/>
            <person name="VerBerkmoes N.C."/>
            <person name="Kuo A."/>
            <person name="Terry A."/>
            <person name="Pangilinan J."/>
            <person name="Lindquist E.A."/>
            <person name="Lucas S."/>
            <person name="Paulsen I.T."/>
            <person name="Hattenrath-Lehmann T.K."/>
            <person name="Talmage S.C."/>
            <person name="Walker E.A."/>
            <person name="Koch F."/>
            <person name="Burson A.M."/>
            <person name="Marcoval M.A."/>
            <person name="Tang Y.Z."/>
            <person name="Lecleir G.R."/>
            <person name="Coyne K.J."/>
            <person name="Berg G.M."/>
            <person name="Bertrand E.M."/>
            <person name="Saito M.A."/>
            <person name="Gladyshev V.N."/>
            <person name="Grigoriev I.V."/>
        </authorList>
    </citation>
    <scope>NUCLEOTIDE SEQUENCE [LARGE SCALE GENOMIC DNA]</scope>
    <source>
        <strain evidence="2">CCMP 1984</strain>
    </source>
</reference>
<dbReference type="RefSeq" id="XP_009041943.1">
    <property type="nucleotide sequence ID" value="XM_009043695.1"/>
</dbReference>
<proteinExistence type="predicted"/>
<keyword evidence="2" id="KW-1185">Reference proteome</keyword>